<organism evidence="1 2">
    <name type="scientific">Portunus trituberculatus</name>
    <name type="common">Swimming crab</name>
    <name type="synonym">Neptunus trituberculatus</name>
    <dbReference type="NCBI Taxonomy" id="210409"/>
    <lineage>
        <taxon>Eukaryota</taxon>
        <taxon>Metazoa</taxon>
        <taxon>Ecdysozoa</taxon>
        <taxon>Arthropoda</taxon>
        <taxon>Crustacea</taxon>
        <taxon>Multicrustacea</taxon>
        <taxon>Malacostraca</taxon>
        <taxon>Eumalacostraca</taxon>
        <taxon>Eucarida</taxon>
        <taxon>Decapoda</taxon>
        <taxon>Pleocyemata</taxon>
        <taxon>Brachyura</taxon>
        <taxon>Eubrachyura</taxon>
        <taxon>Portunoidea</taxon>
        <taxon>Portunidae</taxon>
        <taxon>Portuninae</taxon>
        <taxon>Portunus</taxon>
    </lineage>
</organism>
<dbReference type="Proteomes" id="UP000324222">
    <property type="component" value="Unassembled WGS sequence"/>
</dbReference>
<proteinExistence type="predicted"/>
<reference evidence="1 2" key="1">
    <citation type="submission" date="2019-05" db="EMBL/GenBank/DDBJ databases">
        <title>Another draft genome of Portunus trituberculatus and its Hox gene families provides insights of decapod evolution.</title>
        <authorList>
            <person name="Jeong J.-H."/>
            <person name="Song I."/>
            <person name="Kim S."/>
            <person name="Choi T."/>
            <person name="Kim D."/>
            <person name="Ryu S."/>
            <person name="Kim W."/>
        </authorList>
    </citation>
    <scope>NUCLEOTIDE SEQUENCE [LARGE SCALE GENOMIC DNA]</scope>
    <source>
        <tissue evidence="1">Muscle</tissue>
    </source>
</reference>
<protein>
    <submittedName>
        <fullName evidence="1">Uncharacterized protein</fullName>
    </submittedName>
</protein>
<sequence>MTVTTGAGLVQAGREMFRVWFVAHLMSGKLCQAMVVASCSVRHDEEIIWKLLGEHKSTGPVPSSVLVSVLQQPAEGENGEQQAGNNDHDHYWTGLEMVLKC</sequence>
<evidence type="ECO:0000313" key="2">
    <source>
        <dbReference type="Proteomes" id="UP000324222"/>
    </source>
</evidence>
<dbReference type="EMBL" id="VSRR010000076">
    <property type="protein sequence ID" value="MPC09590.1"/>
    <property type="molecule type" value="Genomic_DNA"/>
</dbReference>
<comment type="caution">
    <text evidence="1">The sequence shown here is derived from an EMBL/GenBank/DDBJ whole genome shotgun (WGS) entry which is preliminary data.</text>
</comment>
<evidence type="ECO:0000313" key="1">
    <source>
        <dbReference type="EMBL" id="MPC09590.1"/>
    </source>
</evidence>
<name>A0A5B7CJS3_PORTR</name>
<dbReference type="AlphaFoldDB" id="A0A5B7CJS3"/>
<gene>
    <name evidence="1" type="ORF">E2C01_002204</name>
</gene>
<accession>A0A5B7CJS3</accession>
<keyword evidence="2" id="KW-1185">Reference proteome</keyword>